<evidence type="ECO:0000256" key="1">
    <source>
        <dbReference type="SAM" id="MobiDB-lite"/>
    </source>
</evidence>
<name>A0ABN9CP75_9NEOB</name>
<keyword evidence="3" id="KW-1185">Reference proteome</keyword>
<dbReference type="EMBL" id="CATNWA010011468">
    <property type="protein sequence ID" value="CAI9561778.1"/>
    <property type="molecule type" value="Genomic_DNA"/>
</dbReference>
<comment type="caution">
    <text evidence="2">The sequence shown here is derived from an EMBL/GenBank/DDBJ whole genome shotgun (WGS) entry which is preliminary data.</text>
</comment>
<gene>
    <name evidence="2" type="ORF">SPARVUS_LOCUS5496796</name>
</gene>
<dbReference type="Proteomes" id="UP001162483">
    <property type="component" value="Unassembled WGS sequence"/>
</dbReference>
<evidence type="ECO:0000313" key="3">
    <source>
        <dbReference type="Proteomes" id="UP001162483"/>
    </source>
</evidence>
<feature type="non-terminal residue" evidence="2">
    <location>
        <position position="1"/>
    </location>
</feature>
<accession>A0ABN9CP75</accession>
<feature type="region of interest" description="Disordered" evidence="1">
    <location>
        <begin position="1"/>
        <end position="37"/>
    </location>
</feature>
<sequence length="69" mass="7298">QSSVQGVSRANNRGSVQETELKTGVTAGRAEDRGRCWQGRGQGSLLAGQRIGVAAGRAEDRGRCWQGRG</sequence>
<feature type="compositionally biased region" description="Polar residues" evidence="1">
    <location>
        <begin position="1"/>
        <end position="18"/>
    </location>
</feature>
<evidence type="ECO:0000313" key="2">
    <source>
        <dbReference type="EMBL" id="CAI9561778.1"/>
    </source>
</evidence>
<reference evidence="2" key="1">
    <citation type="submission" date="2023-05" db="EMBL/GenBank/DDBJ databases">
        <authorList>
            <person name="Stuckert A."/>
        </authorList>
    </citation>
    <scope>NUCLEOTIDE SEQUENCE</scope>
</reference>
<proteinExistence type="predicted"/>
<organism evidence="2 3">
    <name type="scientific">Staurois parvus</name>
    <dbReference type="NCBI Taxonomy" id="386267"/>
    <lineage>
        <taxon>Eukaryota</taxon>
        <taxon>Metazoa</taxon>
        <taxon>Chordata</taxon>
        <taxon>Craniata</taxon>
        <taxon>Vertebrata</taxon>
        <taxon>Euteleostomi</taxon>
        <taxon>Amphibia</taxon>
        <taxon>Batrachia</taxon>
        <taxon>Anura</taxon>
        <taxon>Neobatrachia</taxon>
        <taxon>Ranoidea</taxon>
        <taxon>Ranidae</taxon>
        <taxon>Staurois</taxon>
    </lineage>
</organism>
<protein>
    <submittedName>
        <fullName evidence="2">Uncharacterized protein</fullName>
    </submittedName>
</protein>